<proteinExistence type="predicted"/>
<sequence length="67" mass="7372">MDAAPEPPGTDSRRVLRWWAGKGPAAKRTYSQRVPQRWACKGPAAKPLSNRLAARPESSARQSTDAR</sequence>
<gene>
    <name evidence="2" type="ORF">DZD52_05235</name>
</gene>
<protein>
    <submittedName>
        <fullName evidence="2">Uncharacterized protein</fullName>
    </submittedName>
</protein>
<comment type="caution">
    <text evidence="2">The sequence shown here is derived from an EMBL/GenBank/DDBJ whole genome shotgun (WGS) entry which is preliminary data.</text>
</comment>
<evidence type="ECO:0000256" key="1">
    <source>
        <dbReference type="SAM" id="MobiDB-lite"/>
    </source>
</evidence>
<dbReference type="Proteomes" id="UP000259570">
    <property type="component" value="Unassembled WGS sequence"/>
</dbReference>
<evidence type="ECO:0000313" key="2">
    <source>
        <dbReference type="EMBL" id="RFF41003.1"/>
    </source>
</evidence>
<organism evidence="2 3">
    <name type="scientific">Xanthomonas nasturtii</name>
    <dbReference type="NCBI Taxonomy" id="1843581"/>
    <lineage>
        <taxon>Bacteria</taxon>
        <taxon>Pseudomonadati</taxon>
        <taxon>Pseudomonadota</taxon>
        <taxon>Gammaproteobacteria</taxon>
        <taxon>Lysobacterales</taxon>
        <taxon>Lysobacteraceae</taxon>
        <taxon>Xanthomonas</taxon>
    </lineage>
</organism>
<accession>A0A3E1KQ74</accession>
<dbReference type="EMBL" id="QUZM01000007">
    <property type="protein sequence ID" value="RFF41003.1"/>
    <property type="molecule type" value="Genomic_DNA"/>
</dbReference>
<dbReference type="AlphaFoldDB" id="A0A3E1KQ74"/>
<feature type="region of interest" description="Disordered" evidence="1">
    <location>
        <begin position="23"/>
        <end position="67"/>
    </location>
</feature>
<reference evidence="2 3" key="1">
    <citation type="submission" date="2018-08" db="EMBL/GenBank/DDBJ databases">
        <title>Genome sequencing of X. nasturtii WHRI 8984.</title>
        <authorList>
            <person name="Studholme D.J."/>
            <person name="Mchugh J."/>
            <person name="Vicente J."/>
        </authorList>
    </citation>
    <scope>NUCLEOTIDE SEQUENCE [LARGE SCALE GENOMIC DNA]</scope>
    <source>
        <strain evidence="2 3">WHRI 8984</strain>
    </source>
</reference>
<name>A0A3E1KQ74_9XANT</name>
<evidence type="ECO:0000313" key="3">
    <source>
        <dbReference type="Proteomes" id="UP000259570"/>
    </source>
</evidence>